<accession>A0A9W6BHM1</accession>
<dbReference type="InterPro" id="IPR015655">
    <property type="entry name" value="PP2C"/>
</dbReference>
<proteinExistence type="predicted"/>
<evidence type="ECO:0000313" key="4">
    <source>
        <dbReference type="Proteomes" id="UP001165080"/>
    </source>
</evidence>
<feature type="domain" description="PPM-type phosphatase" evidence="2">
    <location>
        <begin position="112"/>
        <end position="397"/>
    </location>
</feature>
<dbReference type="InterPro" id="IPR036457">
    <property type="entry name" value="PPM-type-like_dom_sf"/>
</dbReference>
<evidence type="ECO:0000256" key="1">
    <source>
        <dbReference type="SAM" id="MobiDB-lite"/>
    </source>
</evidence>
<sequence>MGIMEGTNQAGNDQLEQAPLAATSRKRGPEDDAATAVEAPRDAKEPRLQEQSAPCGGPACAAKPGDDAGAAAAAAAPPPPAAAAAAGESPAPAGRPAGGSPAPGAPSGTPLSAAYSEDKGCRNTMEDVCVLQLDARPAEGQPPACRLAHFGIFDGHGGVSCASFAAQHLHARVLESGLLRKGLASPDGKADAKACKACIVEGYKKTDEVLLRECAAKNWQDGACAVTVWVLQELVLVANVGDAKCVLARLPEKSAGGAAAAAPAAAGESKPKAIVLTKEHTALLERQRIEKAGGTVVNGRLAGRIQIARSFGDAAFKKLGCSSTPDVMAFPLTPRDAFLLLGCDGFWGVFGAQEAVDSAQSLLAEGLAAKAVTNRLLNIAVREKRCKDNCSVMLVRFGPAAAPAPAAAQQPQPGSGCSASG</sequence>
<dbReference type="CDD" id="cd00143">
    <property type="entry name" value="PP2Cc"/>
    <property type="match status" value="1"/>
</dbReference>
<feature type="compositionally biased region" description="Low complexity" evidence="1">
    <location>
        <begin position="82"/>
        <end position="114"/>
    </location>
</feature>
<protein>
    <recommendedName>
        <fullName evidence="2">PPM-type phosphatase domain-containing protein</fullName>
    </recommendedName>
</protein>
<dbReference type="Pfam" id="PF00481">
    <property type="entry name" value="PP2C"/>
    <property type="match status" value="1"/>
</dbReference>
<reference evidence="3 4" key="1">
    <citation type="journal article" date="2023" name="Commun. Biol.">
        <title>Reorganization of the ancestral sex-determining regions during the evolution of trioecy in Pleodorina starrii.</title>
        <authorList>
            <person name="Takahashi K."/>
            <person name="Suzuki S."/>
            <person name="Kawai-Toyooka H."/>
            <person name="Yamamoto K."/>
            <person name="Hamaji T."/>
            <person name="Ootsuki R."/>
            <person name="Yamaguchi H."/>
            <person name="Kawachi M."/>
            <person name="Higashiyama T."/>
            <person name="Nozaki H."/>
        </authorList>
    </citation>
    <scope>NUCLEOTIDE SEQUENCE [LARGE SCALE GENOMIC DNA]</scope>
    <source>
        <strain evidence="3 4">NIES-4479</strain>
    </source>
</reference>
<dbReference type="InterPro" id="IPR001932">
    <property type="entry name" value="PPM-type_phosphatase-like_dom"/>
</dbReference>
<comment type="caution">
    <text evidence="3">The sequence shown here is derived from an EMBL/GenBank/DDBJ whole genome shotgun (WGS) entry which is preliminary data.</text>
</comment>
<dbReference type="SMART" id="SM00332">
    <property type="entry name" value="PP2Cc"/>
    <property type="match status" value="1"/>
</dbReference>
<dbReference type="AlphaFoldDB" id="A0A9W6BHM1"/>
<dbReference type="OrthoDB" id="10264738at2759"/>
<dbReference type="PANTHER" id="PTHR13832:SF699">
    <property type="entry name" value="INTEGRIN-LINKED KINASE-ASSOCIATED SERINE_THREONINE PHOSPHATASE 2C"/>
    <property type="match status" value="1"/>
</dbReference>
<feature type="compositionally biased region" description="Basic and acidic residues" evidence="1">
    <location>
        <begin position="39"/>
        <end position="48"/>
    </location>
</feature>
<dbReference type="Gene3D" id="3.60.40.10">
    <property type="entry name" value="PPM-type phosphatase domain"/>
    <property type="match status" value="1"/>
</dbReference>
<evidence type="ECO:0000313" key="3">
    <source>
        <dbReference type="EMBL" id="GLC51953.1"/>
    </source>
</evidence>
<dbReference type="PROSITE" id="PS51746">
    <property type="entry name" value="PPM_2"/>
    <property type="match status" value="1"/>
</dbReference>
<organism evidence="3 4">
    <name type="scientific">Pleodorina starrii</name>
    <dbReference type="NCBI Taxonomy" id="330485"/>
    <lineage>
        <taxon>Eukaryota</taxon>
        <taxon>Viridiplantae</taxon>
        <taxon>Chlorophyta</taxon>
        <taxon>core chlorophytes</taxon>
        <taxon>Chlorophyceae</taxon>
        <taxon>CS clade</taxon>
        <taxon>Chlamydomonadales</taxon>
        <taxon>Volvocaceae</taxon>
        <taxon>Pleodorina</taxon>
    </lineage>
</organism>
<name>A0A9W6BHM1_9CHLO</name>
<feature type="compositionally biased region" description="Low complexity" evidence="1">
    <location>
        <begin position="52"/>
        <end position="75"/>
    </location>
</feature>
<feature type="region of interest" description="Disordered" evidence="1">
    <location>
        <begin position="1"/>
        <end position="117"/>
    </location>
</feature>
<dbReference type="EMBL" id="BRXU01000005">
    <property type="protein sequence ID" value="GLC51953.1"/>
    <property type="molecule type" value="Genomic_DNA"/>
</dbReference>
<evidence type="ECO:0000259" key="2">
    <source>
        <dbReference type="PROSITE" id="PS51746"/>
    </source>
</evidence>
<dbReference type="SUPFAM" id="SSF81606">
    <property type="entry name" value="PP2C-like"/>
    <property type="match status" value="1"/>
</dbReference>
<feature type="compositionally biased region" description="Polar residues" evidence="1">
    <location>
        <begin position="1"/>
        <end position="15"/>
    </location>
</feature>
<dbReference type="Proteomes" id="UP001165080">
    <property type="component" value="Unassembled WGS sequence"/>
</dbReference>
<keyword evidence="4" id="KW-1185">Reference proteome</keyword>
<dbReference type="GO" id="GO:0004722">
    <property type="term" value="F:protein serine/threonine phosphatase activity"/>
    <property type="evidence" value="ECO:0007669"/>
    <property type="project" value="InterPro"/>
</dbReference>
<dbReference type="PANTHER" id="PTHR13832">
    <property type="entry name" value="PROTEIN PHOSPHATASE 2C"/>
    <property type="match status" value="1"/>
</dbReference>
<gene>
    <name evidence="3" type="primary">PLESTMB000196</name>
    <name evidence="3" type="ORF">PLESTB_000566400</name>
</gene>